<name>A0AAV2PQJ7_MEGNR</name>
<gene>
    <name evidence="3" type="ORF">MNOR_LOCUS3441</name>
</gene>
<evidence type="ECO:0000256" key="1">
    <source>
        <dbReference type="PROSITE-ProRule" id="PRU00076"/>
    </source>
</evidence>
<reference evidence="3 4" key="1">
    <citation type="submission" date="2024-05" db="EMBL/GenBank/DDBJ databases">
        <authorList>
            <person name="Wallberg A."/>
        </authorList>
    </citation>
    <scope>NUCLEOTIDE SEQUENCE [LARGE SCALE GENOMIC DNA]</scope>
</reference>
<keyword evidence="4" id="KW-1185">Reference proteome</keyword>
<accession>A0AAV2PQJ7</accession>
<dbReference type="SUPFAM" id="SSF57196">
    <property type="entry name" value="EGF/Laminin"/>
    <property type="match status" value="1"/>
</dbReference>
<keyword evidence="1" id="KW-0245">EGF-like domain</keyword>
<protein>
    <recommendedName>
        <fullName evidence="2">EGF-like domain-containing protein</fullName>
    </recommendedName>
</protein>
<sequence>TCSQPDYPDVPAICCNIPGAPVQPPHLDVCPFQSQCVPEGQCHGTILDNTFNMVPYAAGGSWSTCGNPNIPGVCCINPPINKAPSASPPASHVPVDLCQPNPCGTNAECTVRGQHPVCSCPNGHVGNPLTNCRRGESI</sequence>
<dbReference type="Proteomes" id="UP001497623">
    <property type="component" value="Unassembled WGS sequence"/>
</dbReference>
<dbReference type="EMBL" id="CAXKWB010001169">
    <property type="protein sequence ID" value="CAL4063541.1"/>
    <property type="molecule type" value="Genomic_DNA"/>
</dbReference>
<evidence type="ECO:0000313" key="3">
    <source>
        <dbReference type="EMBL" id="CAL4063541.1"/>
    </source>
</evidence>
<evidence type="ECO:0000313" key="4">
    <source>
        <dbReference type="Proteomes" id="UP001497623"/>
    </source>
</evidence>
<comment type="caution">
    <text evidence="1">Lacks conserved residue(s) required for the propagation of feature annotation.</text>
</comment>
<evidence type="ECO:0000259" key="2">
    <source>
        <dbReference type="PROSITE" id="PS50026"/>
    </source>
</evidence>
<organism evidence="3 4">
    <name type="scientific">Meganyctiphanes norvegica</name>
    <name type="common">Northern krill</name>
    <name type="synonym">Thysanopoda norvegica</name>
    <dbReference type="NCBI Taxonomy" id="48144"/>
    <lineage>
        <taxon>Eukaryota</taxon>
        <taxon>Metazoa</taxon>
        <taxon>Ecdysozoa</taxon>
        <taxon>Arthropoda</taxon>
        <taxon>Crustacea</taxon>
        <taxon>Multicrustacea</taxon>
        <taxon>Malacostraca</taxon>
        <taxon>Eumalacostraca</taxon>
        <taxon>Eucarida</taxon>
        <taxon>Euphausiacea</taxon>
        <taxon>Euphausiidae</taxon>
        <taxon>Meganyctiphanes</taxon>
    </lineage>
</organism>
<feature type="non-terminal residue" evidence="3">
    <location>
        <position position="138"/>
    </location>
</feature>
<comment type="caution">
    <text evidence="3">The sequence shown here is derived from an EMBL/GenBank/DDBJ whole genome shotgun (WGS) entry which is preliminary data.</text>
</comment>
<dbReference type="PROSITE" id="PS50026">
    <property type="entry name" value="EGF_3"/>
    <property type="match status" value="1"/>
</dbReference>
<feature type="non-terminal residue" evidence="3">
    <location>
        <position position="1"/>
    </location>
</feature>
<proteinExistence type="predicted"/>
<dbReference type="InterPro" id="IPR000742">
    <property type="entry name" value="EGF"/>
</dbReference>
<feature type="domain" description="EGF-like" evidence="2">
    <location>
        <begin position="94"/>
        <end position="133"/>
    </location>
</feature>
<dbReference type="AlphaFoldDB" id="A0AAV2PQJ7"/>